<evidence type="ECO:0000256" key="3">
    <source>
        <dbReference type="ARBA" id="ARBA00012027"/>
    </source>
</evidence>
<dbReference type="GO" id="GO:0004630">
    <property type="term" value="F:phospholipase D activity"/>
    <property type="evidence" value="ECO:0007669"/>
    <property type="project" value="UniProtKB-EC"/>
</dbReference>
<keyword evidence="10" id="KW-1185">Reference proteome</keyword>
<dbReference type="Pfam" id="PF13091">
    <property type="entry name" value="PLDc_2"/>
    <property type="match status" value="1"/>
</dbReference>
<evidence type="ECO:0000256" key="2">
    <source>
        <dbReference type="ARBA" id="ARBA00008664"/>
    </source>
</evidence>
<organism evidence="9 10">
    <name type="scientific">Aquitalea magnusonii</name>
    <dbReference type="NCBI Taxonomy" id="332411"/>
    <lineage>
        <taxon>Bacteria</taxon>
        <taxon>Pseudomonadati</taxon>
        <taxon>Pseudomonadota</taxon>
        <taxon>Betaproteobacteria</taxon>
        <taxon>Neisseriales</taxon>
        <taxon>Chromobacteriaceae</taxon>
        <taxon>Aquitalea</taxon>
    </lineage>
</organism>
<reference evidence="9 10" key="1">
    <citation type="submission" date="2018-05" db="EMBL/GenBank/DDBJ databases">
        <title>Genomic Encyclopedia of Type Strains, Phase IV (KMG-IV): sequencing the most valuable type-strain genomes for metagenomic binning, comparative biology and taxonomic classification.</title>
        <authorList>
            <person name="Goeker M."/>
        </authorList>
    </citation>
    <scope>NUCLEOTIDE SEQUENCE [LARGE SCALE GENOMIC DNA]</scope>
    <source>
        <strain evidence="9 10">DSM 25134</strain>
    </source>
</reference>
<dbReference type="SUPFAM" id="SSF56024">
    <property type="entry name" value="Phospholipase D/nuclease"/>
    <property type="match status" value="1"/>
</dbReference>
<evidence type="ECO:0000256" key="1">
    <source>
        <dbReference type="ARBA" id="ARBA00000798"/>
    </source>
</evidence>
<feature type="signal peptide" evidence="7">
    <location>
        <begin position="1"/>
        <end position="24"/>
    </location>
</feature>
<dbReference type="Proteomes" id="UP000248395">
    <property type="component" value="Unassembled WGS sequence"/>
</dbReference>
<dbReference type="AlphaFoldDB" id="A0A318JQE6"/>
<comment type="similarity">
    <text evidence="2">Belongs to the phospholipase D family.</text>
</comment>
<protein>
    <recommendedName>
        <fullName evidence="3">phospholipase D</fullName>
        <ecNumber evidence="3">3.1.4.4</ecNumber>
    </recommendedName>
</protein>
<comment type="caution">
    <text evidence="9">The sequence shown here is derived from an EMBL/GenBank/DDBJ whole genome shotgun (WGS) entry which is preliminary data.</text>
</comment>
<dbReference type="InterPro" id="IPR051406">
    <property type="entry name" value="PLD_domain"/>
</dbReference>
<dbReference type="GO" id="GO:0016891">
    <property type="term" value="F:RNA endonuclease activity producing 5'-phosphomonoesters, hydrolytic mechanism"/>
    <property type="evidence" value="ECO:0007669"/>
    <property type="project" value="TreeGrafter"/>
</dbReference>
<dbReference type="PANTHER" id="PTHR43856">
    <property type="entry name" value="CARDIOLIPIN HYDROLASE"/>
    <property type="match status" value="1"/>
</dbReference>
<evidence type="ECO:0000256" key="5">
    <source>
        <dbReference type="ARBA" id="ARBA00022963"/>
    </source>
</evidence>
<evidence type="ECO:0000259" key="8">
    <source>
        <dbReference type="PROSITE" id="PS50035"/>
    </source>
</evidence>
<gene>
    <name evidence="9" type="ORF">DFR38_10160</name>
</gene>
<comment type="catalytic activity">
    <reaction evidence="1">
        <text>a 1,2-diacyl-sn-glycero-3-phosphocholine + H2O = a 1,2-diacyl-sn-glycero-3-phosphate + choline + H(+)</text>
        <dbReference type="Rhea" id="RHEA:14445"/>
        <dbReference type="ChEBI" id="CHEBI:15354"/>
        <dbReference type="ChEBI" id="CHEBI:15377"/>
        <dbReference type="ChEBI" id="CHEBI:15378"/>
        <dbReference type="ChEBI" id="CHEBI:57643"/>
        <dbReference type="ChEBI" id="CHEBI:58608"/>
        <dbReference type="EC" id="3.1.4.4"/>
    </reaction>
</comment>
<dbReference type="GO" id="GO:0006793">
    <property type="term" value="P:phosphorus metabolic process"/>
    <property type="evidence" value="ECO:0007669"/>
    <property type="project" value="UniProtKB-ARBA"/>
</dbReference>
<dbReference type="GO" id="GO:0016042">
    <property type="term" value="P:lipid catabolic process"/>
    <property type="evidence" value="ECO:0007669"/>
    <property type="project" value="UniProtKB-KW"/>
</dbReference>
<sequence length="184" mass="19822">MKPLPRYLLASLLAVQLSCLPAQAAATPASSQTEAAFAPDPAALELVLKAVQSARRSIHVAAYVFTSKPLAQALLAAQRAGIEVAVVADSKENTGRYSATRFLADQGVAVRLNARYAIFHNKFMIIDATHVQTGSFNYSAAAASKNAENVLVVWNAPELAARYEQQWQRLWQEAAALPDATRAE</sequence>
<dbReference type="EMBL" id="QJKC01000001">
    <property type="protein sequence ID" value="PXX51003.1"/>
    <property type="molecule type" value="Genomic_DNA"/>
</dbReference>
<dbReference type="PROSITE" id="PS50035">
    <property type="entry name" value="PLD"/>
    <property type="match status" value="1"/>
</dbReference>
<feature type="domain" description="PLD phosphodiesterase" evidence="8">
    <location>
        <begin position="115"/>
        <end position="142"/>
    </location>
</feature>
<dbReference type="CDD" id="cd09170">
    <property type="entry name" value="PLDc_Nuc"/>
    <property type="match status" value="1"/>
</dbReference>
<dbReference type="Gene3D" id="3.30.870.10">
    <property type="entry name" value="Endonuclease Chain A"/>
    <property type="match status" value="1"/>
</dbReference>
<accession>A0A318JQE6</accession>
<evidence type="ECO:0000256" key="6">
    <source>
        <dbReference type="ARBA" id="ARBA00023098"/>
    </source>
</evidence>
<keyword evidence="4" id="KW-0378">Hydrolase</keyword>
<dbReference type="SMART" id="SM00155">
    <property type="entry name" value="PLDc"/>
    <property type="match status" value="1"/>
</dbReference>
<keyword evidence="6" id="KW-0443">Lipid metabolism</keyword>
<dbReference type="RefSeq" id="WP_110312830.1">
    <property type="nucleotide sequence ID" value="NZ_QJKC01000001.1"/>
</dbReference>
<evidence type="ECO:0000313" key="9">
    <source>
        <dbReference type="EMBL" id="PXX51003.1"/>
    </source>
</evidence>
<dbReference type="EC" id="3.1.4.4" evidence="3"/>
<dbReference type="InterPro" id="IPR001736">
    <property type="entry name" value="PLipase_D/transphosphatidylase"/>
</dbReference>
<dbReference type="OrthoDB" id="5294698at2"/>
<dbReference type="PANTHER" id="PTHR43856:SF1">
    <property type="entry name" value="MITOCHONDRIAL CARDIOLIPIN HYDROLASE"/>
    <property type="match status" value="1"/>
</dbReference>
<evidence type="ECO:0000256" key="4">
    <source>
        <dbReference type="ARBA" id="ARBA00022801"/>
    </source>
</evidence>
<feature type="chain" id="PRO_5016259180" description="phospholipase D" evidence="7">
    <location>
        <begin position="25"/>
        <end position="184"/>
    </location>
</feature>
<keyword evidence="7" id="KW-0732">Signal</keyword>
<evidence type="ECO:0000256" key="7">
    <source>
        <dbReference type="SAM" id="SignalP"/>
    </source>
</evidence>
<name>A0A318JQE6_9NEIS</name>
<proteinExistence type="inferred from homology"/>
<keyword evidence="5" id="KW-0442">Lipid degradation</keyword>
<dbReference type="InterPro" id="IPR025202">
    <property type="entry name" value="PLD-like_dom"/>
</dbReference>
<evidence type="ECO:0000313" key="10">
    <source>
        <dbReference type="Proteomes" id="UP000248395"/>
    </source>
</evidence>